<dbReference type="InterPro" id="IPR034660">
    <property type="entry name" value="DinB/YfiT-like"/>
</dbReference>
<dbReference type="PANTHER" id="PTHR36922">
    <property type="entry name" value="BLL2446 PROTEIN"/>
    <property type="match status" value="1"/>
</dbReference>
<dbReference type="PANTHER" id="PTHR36922:SF1">
    <property type="entry name" value="DUF1993 DOMAIN-CONTAINING PROTEIN"/>
    <property type="match status" value="1"/>
</dbReference>
<sequence length="172" mass="19027">MTTLTLSQIILPAFTKGLKTLDHILARAEQHAASKGLDPNVEYPNARLIDDMNPLIFQVQNTTKAVRVTLSRILGQEFEAWTDDEKTVSDLHKRISLALKLVDGVDAKKIDERAAEIVELPFAGQNLRLSARDTALNQGLPNFFFHISIAYAILRSRGVPVGKADYLGSFLA</sequence>
<evidence type="ECO:0008006" key="3">
    <source>
        <dbReference type="Google" id="ProtNLM"/>
    </source>
</evidence>
<evidence type="ECO:0000313" key="1">
    <source>
        <dbReference type="EMBL" id="KAJ9161050.1"/>
    </source>
</evidence>
<dbReference type="Gene3D" id="1.20.120.450">
    <property type="entry name" value="dinb family like domain"/>
    <property type="match status" value="1"/>
</dbReference>
<proteinExistence type="predicted"/>
<evidence type="ECO:0000313" key="2">
    <source>
        <dbReference type="Proteomes" id="UP001174691"/>
    </source>
</evidence>
<dbReference type="Pfam" id="PF09351">
    <property type="entry name" value="DUF1993"/>
    <property type="match status" value="1"/>
</dbReference>
<keyword evidence="2" id="KW-1185">Reference proteome</keyword>
<gene>
    <name evidence="1" type="ORF">NKR19_g2607</name>
</gene>
<reference evidence="1" key="1">
    <citation type="submission" date="2022-07" db="EMBL/GenBank/DDBJ databases">
        <title>Fungi with potential for degradation of polypropylene.</title>
        <authorList>
            <person name="Gostincar C."/>
        </authorList>
    </citation>
    <scope>NUCLEOTIDE SEQUENCE</scope>
    <source>
        <strain evidence="1">EXF-13287</strain>
    </source>
</reference>
<dbReference type="SUPFAM" id="SSF109854">
    <property type="entry name" value="DinB/YfiT-like putative metalloenzymes"/>
    <property type="match status" value="1"/>
</dbReference>
<dbReference type="Proteomes" id="UP001174691">
    <property type="component" value="Unassembled WGS sequence"/>
</dbReference>
<organism evidence="1 2">
    <name type="scientific">Coniochaeta hoffmannii</name>
    <dbReference type="NCBI Taxonomy" id="91930"/>
    <lineage>
        <taxon>Eukaryota</taxon>
        <taxon>Fungi</taxon>
        <taxon>Dikarya</taxon>
        <taxon>Ascomycota</taxon>
        <taxon>Pezizomycotina</taxon>
        <taxon>Sordariomycetes</taxon>
        <taxon>Sordariomycetidae</taxon>
        <taxon>Coniochaetales</taxon>
        <taxon>Coniochaetaceae</taxon>
        <taxon>Coniochaeta</taxon>
    </lineage>
</organism>
<dbReference type="InterPro" id="IPR018531">
    <property type="entry name" value="DUF1993"/>
</dbReference>
<accession>A0AA38SA75</accession>
<dbReference type="AlphaFoldDB" id="A0AA38SA75"/>
<name>A0AA38SA75_9PEZI</name>
<protein>
    <recommendedName>
        <fullName evidence="3">DUF1993 domain-containing protein</fullName>
    </recommendedName>
</protein>
<comment type="caution">
    <text evidence="1">The sequence shown here is derived from an EMBL/GenBank/DDBJ whole genome shotgun (WGS) entry which is preliminary data.</text>
</comment>
<dbReference type="EMBL" id="JANBVN010000027">
    <property type="protein sequence ID" value="KAJ9161050.1"/>
    <property type="molecule type" value="Genomic_DNA"/>
</dbReference>